<dbReference type="InterPro" id="IPR002110">
    <property type="entry name" value="Ankyrin_rpt"/>
</dbReference>
<dbReference type="Gene3D" id="1.25.40.20">
    <property type="entry name" value="Ankyrin repeat-containing domain"/>
    <property type="match status" value="1"/>
</dbReference>
<keyword evidence="1" id="KW-0040">ANK repeat</keyword>
<protein>
    <recommendedName>
        <fullName evidence="4">Ankyrin repeat protein</fullName>
    </recommendedName>
</protein>
<organism evidence="2 3">
    <name type="scientific">Aspergillus keveii</name>
    <dbReference type="NCBI Taxonomy" id="714993"/>
    <lineage>
        <taxon>Eukaryota</taxon>
        <taxon>Fungi</taxon>
        <taxon>Dikarya</taxon>
        <taxon>Ascomycota</taxon>
        <taxon>Pezizomycotina</taxon>
        <taxon>Eurotiomycetes</taxon>
        <taxon>Eurotiomycetidae</taxon>
        <taxon>Eurotiales</taxon>
        <taxon>Aspergillaceae</taxon>
        <taxon>Aspergillus</taxon>
        <taxon>Aspergillus subgen. Nidulantes</taxon>
    </lineage>
</organism>
<dbReference type="EMBL" id="JBFTWV010000063">
    <property type="protein sequence ID" value="KAL2793005.1"/>
    <property type="molecule type" value="Genomic_DNA"/>
</dbReference>
<dbReference type="SMART" id="SM00248">
    <property type="entry name" value="ANK"/>
    <property type="match status" value="1"/>
</dbReference>
<evidence type="ECO:0000313" key="3">
    <source>
        <dbReference type="Proteomes" id="UP001610563"/>
    </source>
</evidence>
<evidence type="ECO:0008006" key="4">
    <source>
        <dbReference type="Google" id="ProtNLM"/>
    </source>
</evidence>
<gene>
    <name evidence="2" type="ORF">BJX66DRAFT_233014</name>
</gene>
<proteinExistence type="predicted"/>
<dbReference type="Proteomes" id="UP001610563">
    <property type="component" value="Unassembled WGS sequence"/>
</dbReference>
<evidence type="ECO:0000313" key="2">
    <source>
        <dbReference type="EMBL" id="KAL2793005.1"/>
    </source>
</evidence>
<dbReference type="SUPFAM" id="SSF48403">
    <property type="entry name" value="Ankyrin repeat"/>
    <property type="match status" value="1"/>
</dbReference>
<name>A0ABR4G2X6_9EURO</name>
<feature type="repeat" description="ANK" evidence="1">
    <location>
        <begin position="278"/>
        <end position="310"/>
    </location>
</feature>
<reference evidence="2 3" key="1">
    <citation type="submission" date="2024-07" db="EMBL/GenBank/DDBJ databases">
        <title>Section-level genome sequencing and comparative genomics of Aspergillus sections Usti and Cavernicolus.</title>
        <authorList>
            <consortium name="Lawrence Berkeley National Laboratory"/>
            <person name="Nybo J.L."/>
            <person name="Vesth T.C."/>
            <person name="Theobald S."/>
            <person name="Frisvad J.C."/>
            <person name="Larsen T.O."/>
            <person name="Kjaerboelling I."/>
            <person name="Rothschild-Mancinelli K."/>
            <person name="Lyhne E.K."/>
            <person name="Kogle M.E."/>
            <person name="Barry K."/>
            <person name="Clum A."/>
            <person name="Na H."/>
            <person name="Ledsgaard L."/>
            <person name="Lin J."/>
            <person name="Lipzen A."/>
            <person name="Kuo A."/>
            <person name="Riley R."/>
            <person name="Mondo S."/>
            <person name="Labutti K."/>
            <person name="Haridas S."/>
            <person name="Pangalinan J."/>
            <person name="Salamov A.A."/>
            <person name="Simmons B.A."/>
            <person name="Magnuson J.K."/>
            <person name="Chen J."/>
            <person name="Drula E."/>
            <person name="Henrissat B."/>
            <person name="Wiebenga A."/>
            <person name="Lubbers R.J."/>
            <person name="Gomes A.C."/>
            <person name="Makela M.R."/>
            <person name="Stajich J."/>
            <person name="Grigoriev I.V."/>
            <person name="Mortensen U.H."/>
            <person name="De Vries R.P."/>
            <person name="Baker S.E."/>
            <person name="Andersen M.R."/>
        </authorList>
    </citation>
    <scope>NUCLEOTIDE SEQUENCE [LARGE SCALE GENOMIC DNA]</scope>
    <source>
        <strain evidence="2 3">CBS 209.92</strain>
    </source>
</reference>
<comment type="caution">
    <text evidence="2">The sequence shown here is derived from an EMBL/GenBank/DDBJ whole genome shotgun (WGS) entry which is preliminary data.</text>
</comment>
<dbReference type="InterPro" id="IPR036770">
    <property type="entry name" value="Ankyrin_rpt-contain_sf"/>
</dbReference>
<sequence length="318" mass="36326">MDHQKAFLRQVFGNTSLGPGATAFQGSFPNCTFNTIAGLPPELFPHLQEFLRNMIPGNSDAQYDRLCTSVTQLGFLGKAQRQLATGEEAKRILGNIRSIMQGISQPVSLVETDEARDMLRKESLQAIDGILTTSREVHINKTEAIRRGPFETIESIQISRNEHLSRVPHCEVRIQTWKVEAKEQGHNRKYEELYTRIDIRPELEGDPERRPHLSVYIKRFWDLRHALAQLVVLGPLIIARRTIPKWSAIHRTIKDGDFKAFQRLLKDGEASLWDCDEDGRSLITYAVHELQPEICRYLIQKGADVDSVEPDFKDPFSL</sequence>
<dbReference type="Pfam" id="PF12796">
    <property type="entry name" value="Ank_2"/>
    <property type="match status" value="1"/>
</dbReference>
<dbReference type="PROSITE" id="PS50297">
    <property type="entry name" value="ANK_REP_REGION"/>
    <property type="match status" value="1"/>
</dbReference>
<keyword evidence="3" id="KW-1185">Reference proteome</keyword>
<evidence type="ECO:0000256" key="1">
    <source>
        <dbReference type="PROSITE-ProRule" id="PRU00023"/>
    </source>
</evidence>
<dbReference type="PROSITE" id="PS50088">
    <property type="entry name" value="ANK_REPEAT"/>
    <property type="match status" value="1"/>
</dbReference>
<accession>A0ABR4G2X6</accession>